<feature type="active site" description="Nucleophile and sulfur donor" evidence="2">
    <location>
        <position position="181"/>
    </location>
</feature>
<dbReference type="InterPro" id="IPR052188">
    <property type="entry name" value="Ni-pincer_cofactor_biosynth"/>
</dbReference>
<dbReference type="NCBIfam" id="TIGR00268">
    <property type="entry name" value="ATP-dependent sacrificial sulfur transferase LarE"/>
    <property type="match status" value="1"/>
</dbReference>
<dbReference type="PIRSF" id="PIRSF006661">
    <property type="entry name" value="PP-lp_UCP006661"/>
    <property type="match status" value="1"/>
</dbReference>
<dbReference type="InterPro" id="IPR018317">
    <property type="entry name" value="QueC"/>
</dbReference>
<dbReference type="CDD" id="cd01990">
    <property type="entry name" value="LarE-like"/>
    <property type="match status" value="1"/>
</dbReference>
<keyword evidence="4" id="KW-1185">Reference proteome</keyword>
<dbReference type="InterPro" id="IPR014729">
    <property type="entry name" value="Rossmann-like_a/b/a_fold"/>
</dbReference>
<sequence length="279" mass="31710">MKSSSPAIENDIDSKYERLQQILKDMGSIAVAYSGGVDSTFLVAAAKDATDNVIALTMKRPYFAEWELKEARDIIRELGVRHKEIELPVDEEVRNNVPNRCYYCKSSTFARFREEAAKMNFDTLADGTNADDAGEFRPGLKAIKEHNVRSPLQEAGLTKDEIRLLSRNMGLPDWDKPANTCLVTRIPYNTYVRDEDLRMIEQAERVLIDHGFRKVRVRKHDDLARIEVNQELTGKLLEQEMADEITSQLKNIGFTYISVDLQGYKTGSMDQNIAKKSNG</sequence>
<dbReference type="GO" id="GO:0016783">
    <property type="term" value="F:sulfurtransferase activity"/>
    <property type="evidence" value="ECO:0007669"/>
    <property type="project" value="InterPro"/>
</dbReference>
<protein>
    <submittedName>
        <fullName evidence="3">ATP-dependent sacrificial sulfur transferase LarE</fullName>
    </submittedName>
</protein>
<dbReference type="SUPFAM" id="SSF52402">
    <property type="entry name" value="Adenine nucleotide alpha hydrolases-like"/>
    <property type="match status" value="1"/>
</dbReference>
<keyword evidence="3" id="KW-0808">Transferase</keyword>
<dbReference type="RefSeq" id="WP_210511069.1">
    <property type="nucleotide sequence ID" value="NZ_JAFIDN010000003.1"/>
</dbReference>
<dbReference type="PANTHER" id="PTHR43169:SF2">
    <property type="entry name" value="NAD_GMP SYNTHASE DOMAIN-CONTAINING PROTEIN"/>
    <property type="match status" value="1"/>
</dbReference>
<proteinExistence type="predicted"/>
<evidence type="ECO:0000313" key="3">
    <source>
        <dbReference type="EMBL" id="MBP3192177.1"/>
    </source>
</evidence>
<dbReference type="GO" id="GO:0008616">
    <property type="term" value="P:tRNA queuosine(34) biosynthetic process"/>
    <property type="evidence" value="ECO:0007669"/>
    <property type="project" value="UniProtKB-KW"/>
</dbReference>
<accession>A0A8J7RSK8</accession>
<gene>
    <name evidence="3" type="primary">larE</name>
    <name evidence="3" type="ORF">NATSA_05825</name>
</gene>
<evidence type="ECO:0000256" key="2">
    <source>
        <dbReference type="PIRSR" id="PIRSR006661-1"/>
    </source>
</evidence>
<dbReference type="EMBL" id="JAFIDN010000003">
    <property type="protein sequence ID" value="MBP3192177.1"/>
    <property type="molecule type" value="Genomic_DNA"/>
</dbReference>
<organism evidence="3 4">
    <name type="scientific">Natronogracilivirga saccharolytica</name>
    <dbReference type="NCBI Taxonomy" id="2812953"/>
    <lineage>
        <taxon>Bacteria</taxon>
        <taxon>Pseudomonadati</taxon>
        <taxon>Balneolota</taxon>
        <taxon>Balneolia</taxon>
        <taxon>Balneolales</taxon>
        <taxon>Cyclonatronaceae</taxon>
        <taxon>Natronogracilivirga</taxon>
    </lineage>
</organism>
<dbReference type="InterPro" id="IPR005232">
    <property type="entry name" value="LarE"/>
</dbReference>
<dbReference type="PANTHER" id="PTHR43169">
    <property type="entry name" value="EXSB FAMILY PROTEIN"/>
    <property type="match status" value="1"/>
</dbReference>
<dbReference type="Proteomes" id="UP000673975">
    <property type="component" value="Unassembled WGS sequence"/>
</dbReference>
<dbReference type="Pfam" id="PF06508">
    <property type="entry name" value="QueC"/>
    <property type="match status" value="1"/>
</dbReference>
<comment type="caution">
    <text evidence="3">The sequence shown here is derived from an EMBL/GenBank/DDBJ whole genome shotgun (WGS) entry which is preliminary data.</text>
</comment>
<reference evidence="3" key="1">
    <citation type="submission" date="2021-02" db="EMBL/GenBank/DDBJ databases">
        <title>Natronogracilivirga saccharolytica gen. nov. sp. nov. a new anaerobic, haloalkiliphilic carbohydrate-fermenting bacterium from soda lake and proposing of Cyclonatronumiaceae fam. nov. in the phylum Balneolaeota.</title>
        <authorList>
            <person name="Zhilina T.N."/>
            <person name="Sorokin D.Y."/>
            <person name="Zavarzina D.G."/>
            <person name="Toshchakov S.V."/>
            <person name="Kublanov I.V."/>
        </authorList>
    </citation>
    <scope>NUCLEOTIDE SEQUENCE</scope>
    <source>
        <strain evidence="3">Z-1702</strain>
    </source>
</reference>
<dbReference type="Gene3D" id="3.40.50.620">
    <property type="entry name" value="HUPs"/>
    <property type="match status" value="1"/>
</dbReference>
<evidence type="ECO:0000313" key="4">
    <source>
        <dbReference type="Proteomes" id="UP000673975"/>
    </source>
</evidence>
<evidence type="ECO:0000256" key="1">
    <source>
        <dbReference type="ARBA" id="ARBA00022785"/>
    </source>
</evidence>
<dbReference type="AlphaFoldDB" id="A0A8J7RSK8"/>
<keyword evidence="1" id="KW-0671">Queuosine biosynthesis</keyword>
<name>A0A8J7RSK8_9BACT</name>